<protein>
    <recommendedName>
        <fullName evidence="3 7">6,7-dimethyl-8-ribityllumazine synthase</fullName>
        <shortName evidence="7">DMRL synthase</shortName>
        <shortName evidence="7">LS</shortName>
        <shortName evidence="7">Lumazine synthase</shortName>
        <ecNumber evidence="3 7">2.5.1.78</ecNumber>
    </recommendedName>
</protein>
<dbReference type="InterPro" id="IPR036467">
    <property type="entry name" value="LS/RS_sf"/>
</dbReference>
<evidence type="ECO:0000256" key="6">
    <source>
        <dbReference type="ARBA" id="ARBA00048785"/>
    </source>
</evidence>
<dbReference type="SUPFAM" id="SSF52121">
    <property type="entry name" value="Lumazine synthase"/>
    <property type="match status" value="1"/>
</dbReference>
<dbReference type="UniPathway" id="UPA00275">
    <property type="reaction ID" value="UER00404"/>
</dbReference>
<dbReference type="PANTHER" id="PTHR21058:SF0">
    <property type="entry name" value="6,7-DIMETHYL-8-RIBITYLLUMAZINE SYNTHASE"/>
    <property type="match status" value="1"/>
</dbReference>
<proteinExistence type="inferred from homology"/>
<feature type="active site" description="Proton donor" evidence="7">
    <location>
        <position position="98"/>
    </location>
</feature>
<evidence type="ECO:0000313" key="9">
    <source>
        <dbReference type="EMBL" id="SHL27761.1"/>
    </source>
</evidence>
<reference evidence="10" key="3">
    <citation type="submission" date="2016-11" db="EMBL/GenBank/DDBJ databases">
        <authorList>
            <person name="Varghese N."/>
            <person name="Submissions S."/>
        </authorList>
    </citation>
    <scope>NUCLEOTIDE SEQUENCE [LARGE SCALE GENOMIC DNA]</scope>
    <source>
        <strain evidence="10">DSM 27989</strain>
    </source>
</reference>
<organism evidence="9 10">
    <name type="scientific">Chishuiella changwenlii</name>
    <dbReference type="NCBI Taxonomy" id="1434701"/>
    <lineage>
        <taxon>Bacteria</taxon>
        <taxon>Pseudomonadati</taxon>
        <taxon>Bacteroidota</taxon>
        <taxon>Flavobacteriia</taxon>
        <taxon>Flavobacteriales</taxon>
        <taxon>Weeksellaceae</taxon>
        <taxon>Chishuiella</taxon>
    </lineage>
</organism>
<dbReference type="Proteomes" id="UP000650994">
    <property type="component" value="Unassembled WGS sequence"/>
</dbReference>
<dbReference type="NCBIfam" id="TIGR00114">
    <property type="entry name" value="lumazine-synth"/>
    <property type="match status" value="1"/>
</dbReference>
<dbReference type="EC" id="2.5.1.78" evidence="3 7"/>
<dbReference type="OrthoDB" id="9809709at2"/>
<feature type="binding site" evidence="7">
    <location>
        <begin position="90"/>
        <end position="92"/>
    </location>
    <ligand>
        <name>5-amino-6-(D-ribitylamino)uracil</name>
        <dbReference type="ChEBI" id="CHEBI:15934"/>
    </ligand>
</feature>
<evidence type="ECO:0000256" key="7">
    <source>
        <dbReference type="HAMAP-Rule" id="MF_00178"/>
    </source>
</evidence>
<dbReference type="HAMAP" id="MF_00178">
    <property type="entry name" value="Lumazine_synth"/>
    <property type="match status" value="1"/>
</dbReference>
<evidence type="ECO:0000256" key="1">
    <source>
        <dbReference type="ARBA" id="ARBA00004917"/>
    </source>
</evidence>
<dbReference type="AlphaFoldDB" id="A0A1M6ZB93"/>
<comment type="pathway">
    <text evidence="1 7">Cofactor biosynthesis; riboflavin biosynthesis; riboflavin from 2-hydroxy-3-oxobutyl phosphate and 5-amino-6-(D-ribitylamino)uracil: step 1/2.</text>
</comment>
<dbReference type="PANTHER" id="PTHR21058">
    <property type="entry name" value="6,7-DIMETHYL-8-RIBITYLLUMAZINE SYNTHASE DMRL SYNTHASE LUMAZINE SYNTHASE"/>
    <property type="match status" value="1"/>
</dbReference>
<keyword evidence="5 7" id="KW-0808">Transferase</keyword>
<keyword evidence="4 7" id="KW-0686">Riboflavin biosynthesis</keyword>
<gene>
    <name evidence="7 8" type="primary">ribH</name>
    <name evidence="8" type="ORF">GCM10010984_00470</name>
    <name evidence="9" type="ORF">SAMN05443634_107245</name>
</gene>
<dbReference type="InterPro" id="IPR034964">
    <property type="entry name" value="LS"/>
</dbReference>
<reference evidence="9" key="2">
    <citation type="submission" date="2016-11" db="EMBL/GenBank/DDBJ databases">
        <authorList>
            <person name="Jaros S."/>
            <person name="Januszkiewicz K."/>
            <person name="Wedrychowicz H."/>
        </authorList>
    </citation>
    <scope>NUCLEOTIDE SEQUENCE [LARGE SCALE GENOMIC DNA]</scope>
    <source>
        <strain evidence="9">DSM 27989</strain>
    </source>
</reference>
<evidence type="ECO:0000256" key="2">
    <source>
        <dbReference type="ARBA" id="ARBA00007424"/>
    </source>
</evidence>
<dbReference type="GO" id="GO:0005829">
    <property type="term" value="C:cytosol"/>
    <property type="evidence" value="ECO:0007669"/>
    <property type="project" value="TreeGrafter"/>
</dbReference>
<evidence type="ECO:0000313" key="10">
    <source>
        <dbReference type="Proteomes" id="UP000184120"/>
    </source>
</evidence>
<evidence type="ECO:0000256" key="3">
    <source>
        <dbReference type="ARBA" id="ARBA00012664"/>
    </source>
</evidence>
<comment type="function">
    <text evidence="7">Catalyzes the formation of 6,7-dimethyl-8-ribityllumazine by condensation of 5-amino-6-(D-ribitylamino)uracil with 3,4-dihydroxy-2-butanone 4-phosphate. This is the penultimate step in the biosynthesis of riboflavin.</text>
</comment>
<comment type="similarity">
    <text evidence="2 7">Belongs to the DMRL synthase family.</text>
</comment>
<comment type="catalytic activity">
    <reaction evidence="6 7">
        <text>(2S)-2-hydroxy-3-oxobutyl phosphate + 5-amino-6-(D-ribitylamino)uracil = 6,7-dimethyl-8-(1-D-ribityl)lumazine + phosphate + 2 H2O + H(+)</text>
        <dbReference type="Rhea" id="RHEA:26152"/>
        <dbReference type="ChEBI" id="CHEBI:15377"/>
        <dbReference type="ChEBI" id="CHEBI:15378"/>
        <dbReference type="ChEBI" id="CHEBI:15934"/>
        <dbReference type="ChEBI" id="CHEBI:43474"/>
        <dbReference type="ChEBI" id="CHEBI:58201"/>
        <dbReference type="ChEBI" id="CHEBI:58830"/>
        <dbReference type="EC" id="2.5.1.78"/>
    </reaction>
</comment>
<dbReference type="CDD" id="cd09209">
    <property type="entry name" value="Lumazine_synthase-I"/>
    <property type="match status" value="1"/>
</dbReference>
<evidence type="ECO:0000313" key="11">
    <source>
        <dbReference type="Proteomes" id="UP000650994"/>
    </source>
</evidence>
<evidence type="ECO:0000313" key="8">
    <source>
        <dbReference type="EMBL" id="GGE86553.1"/>
    </source>
</evidence>
<dbReference type="EMBL" id="BMFL01000001">
    <property type="protein sequence ID" value="GGE86553.1"/>
    <property type="molecule type" value="Genomic_DNA"/>
</dbReference>
<dbReference type="Gene3D" id="3.40.50.960">
    <property type="entry name" value="Lumazine/riboflavin synthase"/>
    <property type="match status" value="1"/>
</dbReference>
<reference evidence="11" key="4">
    <citation type="journal article" date="2019" name="Int. J. Syst. Evol. Microbiol.">
        <title>The Global Catalogue of Microorganisms (GCM) 10K type strain sequencing project: providing services to taxonomists for standard genome sequencing and annotation.</title>
        <authorList>
            <consortium name="The Broad Institute Genomics Platform"/>
            <consortium name="The Broad Institute Genome Sequencing Center for Infectious Disease"/>
            <person name="Wu L."/>
            <person name="Ma J."/>
        </authorList>
    </citation>
    <scope>NUCLEOTIDE SEQUENCE [LARGE SCALE GENOMIC DNA]</scope>
    <source>
        <strain evidence="11">CGMCC 1.12707</strain>
    </source>
</reference>
<dbReference type="EMBL" id="FRBH01000007">
    <property type="protein sequence ID" value="SHL27761.1"/>
    <property type="molecule type" value="Genomic_DNA"/>
</dbReference>
<reference evidence="8" key="5">
    <citation type="submission" date="2024-05" db="EMBL/GenBank/DDBJ databases">
        <authorList>
            <person name="Sun Q."/>
            <person name="Zhou Y."/>
        </authorList>
    </citation>
    <scope>NUCLEOTIDE SEQUENCE</scope>
    <source>
        <strain evidence="8">CGMCC 1.12707</strain>
    </source>
</reference>
<dbReference type="STRING" id="1434701.SAMN05443634_107245"/>
<accession>A0A1M6ZB93</accession>
<sequence>MATENKNLSQYNKSELPNVAGSKFAIVTSEWNNHITFNLRDGAKDTLIDLGANPEDVSLFHVPGSFELIYGADKIAKTQPDLDGIIVVGCVIRGATAHFDYVCEGVTQGIKDLNIKHDIPIIFCVLTDENEQQSIDRSGGKHGNKGVEAGVAAVMMVDLRRQLNKLSTGKFV</sequence>
<reference evidence="8" key="1">
    <citation type="journal article" date="2014" name="Int. J. Syst. Evol. Microbiol.">
        <title>Complete genome of a new Firmicutes species belonging to the dominant human colonic microbiota ('Ruminococcus bicirculans') reveals two chromosomes and a selective capacity to utilize plant glucans.</title>
        <authorList>
            <consortium name="NISC Comparative Sequencing Program"/>
            <person name="Wegmann U."/>
            <person name="Louis P."/>
            <person name="Goesmann A."/>
            <person name="Henrissat B."/>
            <person name="Duncan S.H."/>
            <person name="Flint H.J."/>
        </authorList>
    </citation>
    <scope>NUCLEOTIDE SEQUENCE</scope>
    <source>
        <strain evidence="8">CGMCC 1.12707</strain>
    </source>
</reference>
<feature type="binding site" evidence="7">
    <location>
        <position position="31"/>
    </location>
    <ligand>
        <name>5-amino-6-(D-ribitylamino)uracil</name>
        <dbReference type="ChEBI" id="CHEBI:15934"/>
    </ligand>
</feature>
<dbReference type="InterPro" id="IPR002180">
    <property type="entry name" value="LS/RS"/>
</dbReference>
<dbReference type="RefSeq" id="WP_072932450.1">
    <property type="nucleotide sequence ID" value="NZ_BMFL01000001.1"/>
</dbReference>
<dbReference type="GO" id="GO:0009231">
    <property type="term" value="P:riboflavin biosynthetic process"/>
    <property type="evidence" value="ECO:0007669"/>
    <property type="project" value="UniProtKB-UniRule"/>
</dbReference>
<feature type="binding site" evidence="7">
    <location>
        <begin position="65"/>
        <end position="67"/>
    </location>
    <ligand>
        <name>5-amino-6-(D-ribitylamino)uracil</name>
        <dbReference type="ChEBI" id="CHEBI:15934"/>
    </ligand>
</feature>
<dbReference type="Pfam" id="PF00885">
    <property type="entry name" value="DMRL_synthase"/>
    <property type="match status" value="1"/>
</dbReference>
<evidence type="ECO:0000256" key="4">
    <source>
        <dbReference type="ARBA" id="ARBA00022619"/>
    </source>
</evidence>
<feature type="binding site" evidence="7">
    <location>
        <position position="123"/>
    </location>
    <ligand>
        <name>5-amino-6-(D-ribitylamino)uracil</name>
        <dbReference type="ChEBI" id="CHEBI:15934"/>
    </ligand>
</feature>
<dbReference type="Proteomes" id="UP000184120">
    <property type="component" value="Unassembled WGS sequence"/>
</dbReference>
<feature type="binding site" evidence="7">
    <location>
        <begin position="95"/>
        <end position="96"/>
    </location>
    <ligand>
        <name>(2S)-2-hydroxy-3-oxobutyl phosphate</name>
        <dbReference type="ChEBI" id="CHEBI:58830"/>
    </ligand>
</feature>
<evidence type="ECO:0000256" key="5">
    <source>
        <dbReference type="ARBA" id="ARBA00022679"/>
    </source>
</evidence>
<dbReference type="GO" id="GO:0000906">
    <property type="term" value="F:6,7-dimethyl-8-ribityllumazine synthase activity"/>
    <property type="evidence" value="ECO:0007669"/>
    <property type="project" value="UniProtKB-UniRule"/>
</dbReference>
<dbReference type="GO" id="GO:0009349">
    <property type="term" value="C:riboflavin synthase complex"/>
    <property type="evidence" value="ECO:0007669"/>
    <property type="project" value="UniProtKB-UniRule"/>
</dbReference>
<feature type="binding site" evidence="7">
    <location>
        <position position="137"/>
    </location>
    <ligand>
        <name>(2S)-2-hydroxy-3-oxobutyl phosphate</name>
        <dbReference type="ChEBI" id="CHEBI:58830"/>
    </ligand>
</feature>
<name>A0A1M6ZB93_9FLAO</name>
<keyword evidence="11" id="KW-1185">Reference proteome</keyword>